<feature type="region of interest" description="Disordered" evidence="1">
    <location>
        <begin position="1"/>
        <end position="23"/>
    </location>
</feature>
<sequence>MSPRDYEFTPPPPRNKKASAPEVAPLTRRRMPLGLLIASIIASATALALIVAISVIWGPASQPQALDRPSESASGPTSPGDTRTPAPTTSPEPVTPGSYVPITQNAQFTQGLTIVPPDVGDWYTFDISNRPDQFSANRKDYSAQIEVWQTDLFTSPQSDQSLSQSQLHRIDDECRSSVQLSGGVGIYVLTGSDGTQLELLGQRGTHCEGGEILLIERLMPHSGTRIHIVLWTSKGLDNDPEVMELLYKVTFTVP</sequence>
<feature type="compositionally biased region" description="Polar residues" evidence="1">
    <location>
        <begin position="71"/>
        <end position="87"/>
    </location>
</feature>
<evidence type="ECO:0000256" key="2">
    <source>
        <dbReference type="SAM" id="Phobius"/>
    </source>
</evidence>
<proteinExistence type="predicted"/>
<dbReference type="EMBL" id="RQVS01000016">
    <property type="protein sequence ID" value="RRJ85842.1"/>
    <property type="molecule type" value="Genomic_DNA"/>
</dbReference>
<evidence type="ECO:0000313" key="3">
    <source>
        <dbReference type="EMBL" id="RRJ85842.1"/>
    </source>
</evidence>
<dbReference type="Proteomes" id="UP000274391">
    <property type="component" value="Unassembled WGS sequence"/>
</dbReference>
<protein>
    <submittedName>
        <fullName evidence="3">Uncharacterized protein</fullName>
    </submittedName>
</protein>
<evidence type="ECO:0000256" key="1">
    <source>
        <dbReference type="SAM" id="MobiDB-lite"/>
    </source>
</evidence>
<feature type="transmembrane region" description="Helical" evidence="2">
    <location>
        <begin position="33"/>
        <end position="57"/>
    </location>
</feature>
<gene>
    <name evidence="3" type="ORF">EG850_11475</name>
</gene>
<feature type="region of interest" description="Disordered" evidence="1">
    <location>
        <begin position="62"/>
        <end position="100"/>
    </location>
</feature>
<reference evidence="3 4" key="1">
    <citation type="submission" date="2018-11" db="EMBL/GenBank/DDBJ databases">
        <title>YIM 102482-1 draft genome.</title>
        <authorList>
            <person name="Li G."/>
            <person name="Jiang Y."/>
        </authorList>
    </citation>
    <scope>NUCLEOTIDE SEQUENCE [LARGE SCALE GENOMIC DNA]</scope>
    <source>
        <strain evidence="3 4">YIM 102482-1</strain>
    </source>
</reference>
<comment type="caution">
    <text evidence="3">The sequence shown here is derived from an EMBL/GenBank/DDBJ whole genome shotgun (WGS) entry which is preliminary data.</text>
</comment>
<accession>A0A3P3VSR8</accession>
<dbReference type="RefSeq" id="WP_124973603.1">
    <property type="nucleotide sequence ID" value="NZ_RQVS01000016.1"/>
</dbReference>
<keyword evidence="4" id="KW-1185">Reference proteome</keyword>
<keyword evidence="2" id="KW-1133">Transmembrane helix</keyword>
<dbReference type="AlphaFoldDB" id="A0A3P3VSR8"/>
<name>A0A3P3VSR8_9MICO</name>
<dbReference type="OrthoDB" id="5119392at2"/>
<keyword evidence="2" id="KW-0472">Membrane</keyword>
<organism evidence="3 4">
    <name type="scientific">Gulosibacter macacae</name>
    <dbReference type="NCBI Taxonomy" id="2488791"/>
    <lineage>
        <taxon>Bacteria</taxon>
        <taxon>Bacillati</taxon>
        <taxon>Actinomycetota</taxon>
        <taxon>Actinomycetes</taxon>
        <taxon>Micrococcales</taxon>
        <taxon>Microbacteriaceae</taxon>
        <taxon>Gulosibacter</taxon>
    </lineage>
</organism>
<evidence type="ECO:0000313" key="4">
    <source>
        <dbReference type="Proteomes" id="UP000274391"/>
    </source>
</evidence>
<keyword evidence="2" id="KW-0812">Transmembrane</keyword>